<comment type="catalytic activity">
    <reaction evidence="1">
        <text>(2S)-2-[5-amino-1-(5-phospho-beta-D-ribosyl)imidazole-4-carboxamido]succinate = 5-amino-1-(5-phospho-beta-D-ribosyl)imidazole-4-carboxamide + fumarate</text>
        <dbReference type="Rhea" id="RHEA:23920"/>
        <dbReference type="ChEBI" id="CHEBI:29806"/>
        <dbReference type="ChEBI" id="CHEBI:58443"/>
        <dbReference type="ChEBI" id="CHEBI:58475"/>
        <dbReference type="EC" id="4.3.2.2"/>
    </reaction>
</comment>
<dbReference type="GO" id="GO:0070626">
    <property type="term" value="F:(S)-2-(5-amino-1-(5-phospho-D-ribosyl)imidazole-4-carboxamido) succinate lyase (fumarate-forming) activity"/>
    <property type="evidence" value="ECO:0007669"/>
    <property type="project" value="TreeGrafter"/>
</dbReference>
<dbReference type="GO" id="GO:0004018">
    <property type="term" value="F:N6-(1,2-dicarboxyethyl)AMP AMP-lyase (fumarate-forming) activity"/>
    <property type="evidence" value="ECO:0007669"/>
    <property type="project" value="InterPro"/>
</dbReference>
<comment type="similarity">
    <text evidence="4">Belongs to the lyase 1 family. Adenylosuccinate lyase subfamily.</text>
</comment>
<dbReference type="InterPro" id="IPR022761">
    <property type="entry name" value="Fumarate_lyase_N"/>
</dbReference>
<evidence type="ECO:0000256" key="4">
    <source>
        <dbReference type="ARBA" id="ARBA00008273"/>
    </source>
</evidence>
<sequence length="989" mass="111739">MSNDKYATPLSSRYASEEMSRIFSLRNRFSTWRKLWYNLAIAEKELGLDVITEEALEQMKAHLEITDDEIAAASKEEAKVRHDVMAHVHVFGDTAPAAAGIIHLGATSCFVTDNADLIFLRDAYDVVIPKLVNVINRLAKFAEEYKNLPVLGWTHFQPAQLTTVGKRATLWIQELLWDLRNMERARNDIGLRGVKGTTGTQASFLSLFHGDHDKVEELDERVTELLGFDTVYPVTGQTYSRKIDIDVLSPLSSFAATAHKMATDIRLLANLKEMEEPFEKSQIGSSAMAYKRNPMRCERVCSLARHLGSLYNDAVQTASVQWFERTLDDSAIRRISLPSAFLTTDILLTTLLNITSGLVVYPKVIERRIMGELPFMATENIIMAMVEKGASRQDVHEEIRVLSHQAAAVVKQEGGDNDLIDRIKKTEFFQPIWNDLDKLLDPSTFVGRAPQQVEKFLKRDVAKALEPYKDVITEEQVNLSDRYGREREQEQEAEEEDIIEFLNSGINVLLSIKFRFKMVKTPQFEITQITDLNAEPQAARTLGQVHYMKMGKLVRNILENSGEIPSESNFHNVINILHRPRKVEEEEAEEDKLERALKKPKMVNEEVKSVGVVLGKTSSELSNNPMFVPPMIQDTQVAKYSVEDSVLDSILDSLSGSDNAGKGIGMDEMEDLDEYDISGVHSQSQRQSQRQSQSQSQSQSQRDKNPANQIPDSQGIFHDIVDMSDDEDSSDEVESVVVSSQVQFANEGKSSIIQSPNHSQSKTHLSVDTTTSSSSQMSSAKTQVLSTNIQVKSEGIESSTALETDTLNSDEISDEIDMDDPFAIEKALHTTTMSMDVTVTFPGYILGYTPRDPIVIGHAFGCDVPQVSEFRMYISNVPRERLETLIPEKNCLAVEFNDEESILRFVGVSDTEMAMKGWEEIQRRLKRLRRCEQRLELNLTRRRSEQAIWYRCVWRCEETLAMLLEQAGQAVQAVQAERAERAEEAKKKR</sequence>
<comment type="pathway">
    <text evidence="2">Purine metabolism; IMP biosynthesis via de novo pathway; 5-amino-1-(5-phospho-D-ribosyl)imidazole-4-carboxamide from 5-amino-1-(5-phospho-D-ribosyl)imidazole-4-carboxylate: step 2/2.</text>
</comment>
<dbReference type="AlphaFoldDB" id="A0A1V2LD28"/>
<dbReference type="NCBIfam" id="TIGR00928">
    <property type="entry name" value="purB"/>
    <property type="match status" value="1"/>
</dbReference>
<evidence type="ECO:0000256" key="8">
    <source>
        <dbReference type="ARBA" id="ARBA00022755"/>
    </source>
</evidence>
<comment type="pathway">
    <text evidence="3">Purine metabolism; AMP biosynthesis via de novo pathway; AMP from IMP: step 2/2.</text>
</comment>
<reference evidence="15" key="1">
    <citation type="journal article" date="2017" name="Genome Announc.">
        <title>Genome sequences of Cyberlindnera fabianii 65, Pichia kudriavzevii 129, and Saccharomyces cerevisiae 131 isolated from fermented masau fruits in Zimbabwe.</title>
        <authorList>
            <person name="van Rijswijck I.M.H."/>
            <person name="Derks M.F.L."/>
            <person name="Abee T."/>
            <person name="de Ridder D."/>
            <person name="Smid E.J."/>
        </authorList>
    </citation>
    <scope>NUCLEOTIDE SEQUENCE [LARGE SCALE GENOMIC DNA]</scope>
    <source>
        <strain evidence="15">65</strain>
    </source>
</reference>
<proteinExistence type="inferred from homology"/>
<dbReference type="Proteomes" id="UP000189513">
    <property type="component" value="Unassembled WGS sequence"/>
</dbReference>
<evidence type="ECO:0000259" key="13">
    <source>
        <dbReference type="SMART" id="SM00998"/>
    </source>
</evidence>
<dbReference type="InterPro" id="IPR019468">
    <property type="entry name" value="AdenyloSucc_lyase_C"/>
</dbReference>
<dbReference type="Gene3D" id="1.10.40.30">
    <property type="entry name" value="Fumarase/aspartase (C-terminal domain)"/>
    <property type="match status" value="1"/>
</dbReference>
<dbReference type="Gene3D" id="1.10.275.60">
    <property type="match status" value="1"/>
</dbReference>
<comment type="subunit">
    <text evidence="5">Homotetramer. Residues from neighboring subunits contribute catalytic and substrate-binding residues to each active site.</text>
</comment>
<dbReference type="UniPathway" id="UPA00074">
    <property type="reaction ID" value="UER00132"/>
</dbReference>
<dbReference type="Pfam" id="PF00206">
    <property type="entry name" value="Lyase_1"/>
    <property type="match status" value="1"/>
</dbReference>
<feature type="domain" description="Adenylosuccinate lyase C-terminal" evidence="13">
    <location>
        <begin position="373"/>
        <end position="457"/>
    </location>
</feature>
<dbReference type="InterPro" id="IPR004769">
    <property type="entry name" value="Pur_lyase"/>
</dbReference>
<dbReference type="PRINTS" id="PR00149">
    <property type="entry name" value="FUMRATELYASE"/>
</dbReference>
<keyword evidence="9 14" id="KW-0456">Lyase</keyword>
<dbReference type="InterPro" id="IPR020557">
    <property type="entry name" value="Fumarate_lyase_CS"/>
</dbReference>
<evidence type="ECO:0000256" key="6">
    <source>
        <dbReference type="ARBA" id="ARBA00012339"/>
    </source>
</evidence>
<evidence type="ECO:0000256" key="7">
    <source>
        <dbReference type="ARBA" id="ARBA00017058"/>
    </source>
</evidence>
<feature type="compositionally biased region" description="Low complexity" evidence="12">
    <location>
        <begin position="682"/>
        <end position="700"/>
    </location>
</feature>
<feature type="compositionally biased region" description="Polar residues" evidence="12">
    <location>
        <begin position="751"/>
        <end position="762"/>
    </location>
</feature>
<organism evidence="14 15">
    <name type="scientific">Cyberlindnera fabianii</name>
    <name type="common">Yeast</name>
    <name type="synonym">Hansenula fabianii</name>
    <dbReference type="NCBI Taxonomy" id="36022"/>
    <lineage>
        <taxon>Eukaryota</taxon>
        <taxon>Fungi</taxon>
        <taxon>Dikarya</taxon>
        <taxon>Ascomycota</taxon>
        <taxon>Saccharomycotina</taxon>
        <taxon>Saccharomycetes</taxon>
        <taxon>Phaffomycetales</taxon>
        <taxon>Phaffomycetaceae</taxon>
        <taxon>Cyberlindnera</taxon>
    </lineage>
</organism>
<dbReference type="PROSITE" id="PS00163">
    <property type="entry name" value="FUMARATE_LYASES"/>
    <property type="match status" value="1"/>
</dbReference>
<evidence type="ECO:0000313" key="15">
    <source>
        <dbReference type="Proteomes" id="UP000189513"/>
    </source>
</evidence>
<evidence type="ECO:0000256" key="9">
    <source>
        <dbReference type="ARBA" id="ARBA00023239"/>
    </source>
</evidence>
<dbReference type="EMBL" id="MPUK01000001">
    <property type="protein sequence ID" value="ONH69742.1"/>
    <property type="molecule type" value="Genomic_DNA"/>
</dbReference>
<name>A0A1V2LD28_CYBFA</name>
<dbReference type="InterPro" id="IPR000362">
    <property type="entry name" value="Fumarate_lyase_fam"/>
</dbReference>
<dbReference type="PANTHER" id="PTHR43172:SF1">
    <property type="entry name" value="ADENYLOSUCCINATE LYASE"/>
    <property type="match status" value="1"/>
</dbReference>
<protein>
    <recommendedName>
        <fullName evidence="7">Adenylosuccinate lyase</fullName>
        <ecNumber evidence="6">4.3.2.2</ecNumber>
    </recommendedName>
    <alternativeName>
        <fullName evidence="10">Adenylosuccinase</fullName>
    </alternativeName>
</protein>
<dbReference type="FunFam" id="1.10.40.30:FF:000005">
    <property type="entry name" value="Adenylosuccinate lyase"/>
    <property type="match status" value="1"/>
</dbReference>
<feature type="region of interest" description="Disordered" evidence="12">
    <location>
        <begin position="751"/>
        <end position="781"/>
    </location>
</feature>
<dbReference type="STRING" id="36022.A0A1V2LD28"/>
<evidence type="ECO:0000256" key="12">
    <source>
        <dbReference type="SAM" id="MobiDB-lite"/>
    </source>
</evidence>
<dbReference type="VEuPathDB" id="FungiDB:BON22_0800"/>
<evidence type="ECO:0000256" key="10">
    <source>
        <dbReference type="ARBA" id="ARBA00030717"/>
    </source>
</evidence>
<gene>
    <name evidence="14" type="ORF">BON22_0800</name>
</gene>
<dbReference type="UniPathway" id="UPA00075">
    <property type="reaction ID" value="UER00336"/>
</dbReference>
<dbReference type="GO" id="GO:0005829">
    <property type="term" value="C:cytosol"/>
    <property type="evidence" value="ECO:0007669"/>
    <property type="project" value="TreeGrafter"/>
</dbReference>
<comment type="caution">
    <text evidence="14">The sequence shown here is derived from an EMBL/GenBank/DDBJ whole genome shotgun (WGS) entry which is preliminary data.</text>
</comment>
<feature type="compositionally biased region" description="Low complexity" evidence="12">
    <location>
        <begin position="763"/>
        <end position="781"/>
    </location>
</feature>
<dbReference type="Pfam" id="PF10397">
    <property type="entry name" value="ADSL_C"/>
    <property type="match status" value="1"/>
</dbReference>
<dbReference type="SUPFAM" id="SSF48557">
    <property type="entry name" value="L-aspartase-like"/>
    <property type="match status" value="1"/>
</dbReference>
<dbReference type="EC" id="4.3.2.2" evidence="6"/>
<evidence type="ECO:0000256" key="11">
    <source>
        <dbReference type="ARBA" id="ARBA00047513"/>
    </source>
</evidence>
<dbReference type="PANTHER" id="PTHR43172">
    <property type="entry name" value="ADENYLOSUCCINATE LYASE"/>
    <property type="match status" value="1"/>
</dbReference>
<comment type="catalytic activity">
    <reaction evidence="11">
        <text>N(6)-(1,2-dicarboxyethyl)-AMP = fumarate + AMP</text>
        <dbReference type="Rhea" id="RHEA:16853"/>
        <dbReference type="ChEBI" id="CHEBI:29806"/>
        <dbReference type="ChEBI" id="CHEBI:57567"/>
        <dbReference type="ChEBI" id="CHEBI:456215"/>
        <dbReference type="EC" id="4.3.2.2"/>
    </reaction>
</comment>
<keyword evidence="15" id="KW-1185">Reference proteome</keyword>
<evidence type="ECO:0000313" key="14">
    <source>
        <dbReference type="EMBL" id="ONH69742.1"/>
    </source>
</evidence>
<feature type="region of interest" description="Disordered" evidence="12">
    <location>
        <begin position="679"/>
        <end position="713"/>
    </location>
</feature>
<dbReference type="GO" id="GO:0044208">
    <property type="term" value="P:'de novo' AMP biosynthetic process"/>
    <property type="evidence" value="ECO:0007669"/>
    <property type="project" value="UniProtKB-UniPathway"/>
</dbReference>
<accession>A0A1V2LD28</accession>
<evidence type="ECO:0000256" key="5">
    <source>
        <dbReference type="ARBA" id="ARBA00011668"/>
    </source>
</evidence>
<dbReference type="InterPro" id="IPR008948">
    <property type="entry name" value="L-Aspartase-like"/>
</dbReference>
<dbReference type="Gene3D" id="1.20.200.10">
    <property type="entry name" value="Fumarase/aspartase (Central domain)"/>
    <property type="match status" value="1"/>
</dbReference>
<evidence type="ECO:0000256" key="1">
    <source>
        <dbReference type="ARBA" id="ARBA00000598"/>
    </source>
</evidence>
<evidence type="ECO:0000256" key="2">
    <source>
        <dbReference type="ARBA" id="ARBA00004706"/>
    </source>
</evidence>
<evidence type="ECO:0000256" key="3">
    <source>
        <dbReference type="ARBA" id="ARBA00004734"/>
    </source>
</evidence>
<dbReference type="SMART" id="SM00998">
    <property type="entry name" value="ADSL_C"/>
    <property type="match status" value="1"/>
</dbReference>
<dbReference type="CDD" id="cd03302">
    <property type="entry name" value="Adenylsuccinate_lyase_2"/>
    <property type="match status" value="1"/>
</dbReference>
<keyword evidence="8" id="KW-0658">Purine biosynthesis</keyword>
<dbReference type="GO" id="GO:0006189">
    <property type="term" value="P:'de novo' IMP biosynthetic process"/>
    <property type="evidence" value="ECO:0007669"/>
    <property type="project" value="UniProtKB-UniPathway"/>
</dbReference>